<sequence length="174" mass="18726">YLYIRRIDYFWLAPVEVPLESLKTNRFNLKTEGADMKLTKVLMVLILAAAGFLSSCEKEEAPYMANVGFTTVTTGDVDGDVAGDGGSSSKTYTWQNTSSKAEYSMDITAVKGGRFQLLMKDANGQLVLDKTLVAGDSEDSKSGMTSTGAPGAWTVTVILTNFNGDGSFSISKDM</sequence>
<evidence type="ECO:0000313" key="1">
    <source>
        <dbReference type="EMBL" id="MFD3004044.1"/>
    </source>
</evidence>
<accession>A0ABW6C4G1</accession>
<reference evidence="2" key="1">
    <citation type="journal article" date="2019" name="Int. J. Syst. Evol. Microbiol.">
        <title>The Global Catalogue of Microorganisms (GCM) 10K type strain sequencing project: providing services to taxonomists for standard genome sequencing and annotation.</title>
        <authorList>
            <consortium name="The Broad Institute Genomics Platform"/>
            <consortium name="The Broad Institute Genome Sequencing Center for Infectious Disease"/>
            <person name="Wu L."/>
            <person name="Ma J."/>
        </authorList>
    </citation>
    <scope>NUCLEOTIDE SEQUENCE [LARGE SCALE GENOMIC DNA]</scope>
    <source>
        <strain evidence="2">KCTC 23984</strain>
    </source>
</reference>
<protein>
    <submittedName>
        <fullName evidence="1">Uncharacterized protein</fullName>
    </submittedName>
</protein>
<evidence type="ECO:0000313" key="2">
    <source>
        <dbReference type="Proteomes" id="UP001597641"/>
    </source>
</evidence>
<keyword evidence="2" id="KW-1185">Reference proteome</keyword>
<proteinExistence type="predicted"/>
<name>A0ABW6C4G1_9BACT</name>
<organism evidence="1 2">
    <name type="scientific">Pontibacter toksunensis</name>
    <dbReference type="NCBI Taxonomy" id="1332631"/>
    <lineage>
        <taxon>Bacteria</taxon>
        <taxon>Pseudomonadati</taxon>
        <taxon>Bacteroidota</taxon>
        <taxon>Cytophagia</taxon>
        <taxon>Cytophagales</taxon>
        <taxon>Hymenobacteraceae</taxon>
        <taxon>Pontibacter</taxon>
    </lineage>
</organism>
<feature type="non-terminal residue" evidence="1">
    <location>
        <position position="1"/>
    </location>
</feature>
<dbReference type="Proteomes" id="UP001597641">
    <property type="component" value="Unassembled WGS sequence"/>
</dbReference>
<comment type="caution">
    <text evidence="1">The sequence shown here is derived from an EMBL/GenBank/DDBJ whole genome shotgun (WGS) entry which is preliminary data.</text>
</comment>
<dbReference type="EMBL" id="JBHUOX010000082">
    <property type="protein sequence ID" value="MFD3004044.1"/>
    <property type="molecule type" value="Genomic_DNA"/>
</dbReference>
<gene>
    <name evidence="1" type="ORF">ACFS7Z_27075</name>
</gene>